<accession>A0ABN3B189</accession>
<keyword evidence="1" id="KW-1133">Transmembrane helix</keyword>
<dbReference type="Proteomes" id="UP001500974">
    <property type="component" value="Unassembled WGS sequence"/>
</dbReference>
<evidence type="ECO:0000256" key="1">
    <source>
        <dbReference type="SAM" id="Phobius"/>
    </source>
</evidence>
<evidence type="ECO:0000313" key="2">
    <source>
        <dbReference type="EMBL" id="GAA2177738.1"/>
    </source>
</evidence>
<feature type="transmembrane region" description="Helical" evidence="1">
    <location>
        <begin position="468"/>
        <end position="492"/>
    </location>
</feature>
<feature type="transmembrane region" description="Helical" evidence="1">
    <location>
        <begin position="301"/>
        <end position="322"/>
    </location>
</feature>
<feature type="transmembrane region" description="Helical" evidence="1">
    <location>
        <begin position="350"/>
        <end position="372"/>
    </location>
</feature>
<dbReference type="Pfam" id="PF12679">
    <property type="entry name" value="ABC2_membrane_2"/>
    <property type="match status" value="1"/>
</dbReference>
<feature type="transmembrane region" description="Helical" evidence="1">
    <location>
        <begin position="21"/>
        <end position="42"/>
    </location>
</feature>
<feature type="transmembrane region" description="Helical" evidence="1">
    <location>
        <begin position="72"/>
        <end position="97"/>
    </location>
</feature>
<reference evidence="2 3" key="1">
    <citation type="journal article" date="2019" name="Int. J. Syst. Evol. Microbiol.">
        <title>The Global Catalogue of Microorganisms (GCM) 10K type strain sequencing project: providing services to taxonomists for standard genome sequencing and annotation.</title>
        <authorList>
            <consortium name="The Broad Institute Genomics Platform"/>
            <consortium name="The Broad Institute Genome Sequencing Center for Infectious Disease"/>
            <person name="Wu L."/>
            <person name="Ma J."/>
        </authorList>
    </citation>
    <scope>NUCLEOTIDE SEQUENCE [LARGE SCALE GENOMIC DNA]</scope>
    <source>
        <strain evidence="2 3">JCM 14917</strain>
    </source>
</reference>
<feature type="transmembrane region" description="Helical" evidence="1">
    <location>
        <begin position="156"/>
        <end position="177"/>
    </location>
</feature>
<proteinExistence type="predicted"/>
<keyword evidence="1" id="KW-0472">Membrane</keyword>
<name>A0ABN3B189_9MICC</name>
<keyword evidence="3" id="KW-1185">Reference proteome</keyword>
<feature type="transmembrane region" description="Helical" evidence="1">
    <location>
        <begin position="127"/>
        <end position="150"/>
    </location>
</feature>
<protein>
    <submittedName>
        <fullName evidence="2">Exporter of polyketide antibiotics</fullName>
    </submittedName>
</protein>
<sequence>MSGVLRLVLFQARRDRVTLPIWIAGIALLGFATSTAVATQFADEASRAAIVQLAASNPAFLFLRGLPAGTGVGAVVFFQGYAFTAVLAGLMSTFLVVRHTRADEELGRAELLGAVPLPRAASLTATLVLGTAANLILAVCVATGFIAAGLPAGGSVAAGAAVGVVGLFFVGLAAVAAQVLPTGRSANGVAAGLVGAAYLIRGVGDALGTASADLLSVVSAWPSLLSPIGWGQRVQPFTGPDLSALLVPLAAAVALGALAVVSRRRRDVGSSLLSQGNGRERAGMGGGTLVGLAWRLQRSAIAGWCIAAAVLGAMAGALGPLVSDAVASVPAMRDLLARLVPEGQSGLVDVFVTALLGIAGVFAAAAGVQAVLRLRAEEAEGRAELLLSVPASRLQWLAANLLAATASAALVAVAAGVAAAVGLGLSGSADGPAWHLIPAALAHLPAALVFVAVAALAFALIPRLSIMVSWGVLAAGLVLGEFGELFGLPVWLQDASPFRHSPAMPVESFNQAGAAGLLAVAAAGAVLAALSLRRRDVAA</sequence>
<evidence type="ECO:0000313" key="3">
    <source>
        <dbReference type="Proteomes" id="UP001500974"/>
    </source>
</evidence>
<keyword evidence="1" id="KW-0812">Transmembrane</keyword>
<feature type="transmembrane region" description="Helical" evidence="1">
    <location>
        <begin position="437"/>
        <end position="461"/>
    </location>
</feature>
<dbReference type="RefSeq" id="WP_346028780.1">
    <property type="nucleotide sequence ID" value="NZ_BAAAON010000010.1"/>
</dbReference>
<organism evidence="2 3">
    <name type="scientific">Arthrobacter parietis</name>
    <dbReference type="NCBI Taxonomy" id="271434"/>
    <lineage>
        <taxon>Bacteria</taxon>
        <taxon>Bacillati</taxon>
        <taxon>Actinomycetota</taxon>
        <taxon>Actinomycetes</taxon>
        <taxon>Micrococcales</taxon>
        <taxon>Micrococcaceae</taxon>
        <taxon>Arthrobacter</taxon>
    </lineage>
</organism>
<dbReference type="EMBL" id="BAAAON010000010">
    <property type="protein sequence ID" value="GAA2177738.1"/>
    <property type="molecule type" value="Genomic_DNA"/>
</dbReference>
<comment type="caution">
    <text evidence="2">The sequence shown here is derived from an EMBL/GenBank/DDBJ whole genome shotgun (WGS) entry which is preliminary data.</text>
</comment>
<feature type="transmembrane region" description="Helical" evidence="1">
    <location>
        <begin position="512"/>
        <end position="532"/>
    </location>
</feature>
<gene>
    <name evidence="2" type="ORF">GCM10009784_29400</name>
</gene>
<feature type="transmembrane region" description="Helical" evidence="1">
    <location>
        <begin position="401"/>
        <end position="425"/>
    </location>
</feature>
<feature type="transmembrane region" description="Helical" evidence="1">
    <location>
        <begin position="242"/>
        <end position="261"/>
    </location>
</feature>